<dbReference type="InterPro" id="IPR006674">
    <property type="entry name" value="HD_domain"/>
</dbReference>
<dbReference type="GO" id="GO:0016787">
    <property type="term" value="F:hydrolase activity"/>
    <property type="evidence" value="ECO:0007669"/>
    <property type="project" value="UniProtKB-KW"/>
</dbReference>
<dbReference type="Proteomes" id="UP000019146">
    <property type="component" value="Plasmid unnamed"/>
</dbReference>
<keyword evidence="2" id="KW-0614">Plasmid</keyword>
<geneLocation type="plasmid" evidence="3"/>
<organism evidence="2 3">
    <name type="scientific">Paraburkholderia caribensis MBA4</name>
    <dbReference type="NCBI Taxonomy" id="1323664"/>
    <lineage>
        <taxon>Bacteria</taxon>
        <taxon>Pseudomonadati</taxon>
        <taxon>Pseudomonadota</taxon>
        <taxon>Betaproteobacteria</taxon>
        <taxon>Burkholderiales</taxon>
        <taxon>Burkholderiaceae</taxon>
        <taxon>Paraburkholderia</taxon>
    </lineage>
</organism>
<sequence>MFRGARRAMPRALQALKTGKSGVDAHGFHRAYSGFLMLRQSILHSALLRCTVHSSTWPGIIRRGGVNMNKNVAGVDIPDGVLARAAFEYVRGIEPELLLHHALRVFLFAALIGCKEALAFDIELLYVSALFHNAGLNGRYAHSPNRFEIDSANAAREFLRRHRADESATAQVWTAIALHTTPGIPEHMPPLVALLSAGVQMDVRGARYHEFIAQQRNDIVQAFPRERGFKTKLIEAYARGMEHRPETTFGTVNADVLDRWDPDYRRLNFCGLVLGSEWPH</sequence>
<keyword evidence="2" id="KW-0378">Hydrolase</keyword>
<dbReference type="EMBL" id="CP012748">
    <property type="protein sequence ID" value="ALL70622.1"/>
    <property type="molecule type" value="Genomic_DNA"/>
</dbReference>
<evidence type="ECO:0000313" key="2">
    <source>
        <dbReference type="EMBL" id="ALL70622.1"/>
    </source>
</evidence>
<dbReference type="KEGG" id="bcai:K788_0008271"/>
<dbReference type="Pfam" id="PF01966">
    <property type="entry name" value="HD"/>
    <property type="match status" value="1"/>
</dbReference>
<dbReference type="PANTHER" id="PTHR35569:SF1">
    <property type="entry name" value="CYANAMIDE HYDRATASE DDI2-RELATED"/>
    <property type="match status" value="1"/>
</dbReference>
<name>A0A0P0RNW5_9BURK</name>
<accession>A0A0P0RNW5</accession>
<gene>
    <name evidence="2" type="ORF">K788_0008271</name>
</gene>
<proteinExistence type="predicted"/>
<evidence type="ECO:0000259" key="1">
    <source>
        <dbReference type="Pfam" id="PF01966"/>
    </source>
</evidence>
<reference evidence="2 3" key="1">
    <citation type="journal article" date="2014" name="Genome Announc.">
        <title>Draft Genome Sequence of the Haloacid-Degrading Burkholderia caribensis Strain MBA4.</title>
        <authorList>
            <person name="Pan Y."/>
            <person name="Kong K.F."/>
            <person name="Tsang J.S."/>
        </authorList>
    </citation>
    <scope>NUCLEOTIDE SEQUENCE [LARGE SCALE GENOMIC DNA]</scope>
    <source>
        <strain evidence="2 3">MBA4</strain>
        <plasmid evidence="3">Plasmid</plasmid>
    </source>
</reference>
<dbReference type="PANTHER" id="PTHR35569">
    <property type="entry name" value="CYANAMIDE HYDRATASE DDI2-RELATED"/>
    <property type="match status" value="1"/>
</dbReference>
<protein>
    <submittedName>
        <fullName evidence="2">Phosphohydrolase</fullName>
    </submittedName>
</protein>
<dbReference type="AlphaFoldDB" id="A0A0P0RNW5"/>
<evidence type="ECO:0000313" key="3">
    <source>
        <dbReference type="Proteomes" id="UP000019146"/>
    </source>
</evidence>
<dbReference type="SUPFAM" id="SSF109604">
    <property type="entry name" value="HD-domain/PDEase-like"/>
    <property type="match status" value="1"/>
</dbReference>
<feature type="domain" description="HD" evidence="1">
    <location>
        <begin position="99"/>
        <end position="186"/>
    </location>
</feature>
<dbReference type="Gene3D" id="1.10.3210.10">
    <property type="entry name" value="Hypothetical protein af1432"/>
    <property type="match status" value="1"/>
</dbReference>